<dbReference type="PANTHER" id="PTHR43316:SF8">
    <property type="entry name" value="HAD FAMILY HYDROLASE"/>
    <property type="match status" value="1"/>
</dbReference>
<dbReference type="SFLD" id="SFLDG01129">
    <property type="entry name" value="C1.5:_HAD__Beta-PGM__Phosphata"/>
    <property type="match status" value="1"/>
</dbReference>
<reference evidence="2" key="1">
    <citation type="submission" date="2020-02" db="EMBL/GenBank/DDBJ databases">
        <authorList>
            <person name="Meier V. D."/>
        </authorList>
    </citation>
    <scope>NUCLEOTIDE SEQUENCE</scope>
    <source>
        <strain evidence="2">AVDCRST_MAG18</strain>
    </source>
</reference>
<organism evidence="2">
    <name type="scientific">uncultured Thermomicrobiales bacterium</name>
    <dbReference type="NCBI Taxonomy" id="1645740"/>
    <lineage>
        <taxon>Bacteria</taxon>
        <taxon>Pseudomonadati</taxon>
        <taxon>Thermomicrobiota</taxon>
        <taxon>Thermomicrobia</taxon>
        <taxon>Thermomicrobiales</taxon>
        <taxon>environmental samples</taxon>
    </lineage>
</organism>
<proteinExistence type="predicted"/>
<dbReference type="InterPro" id="IPR023198">
    <property type="entry name" value="PGP-like_dom2"/>
</dbReference>
<dbReference type="InterPro" id="IPR036412">
    <property type="entry name" value="HAD-like_sf"/>
</dbReference>
<protein>
    <submittedName>
        <fullName evidence="2">Hydrolase, haloacid delahogenase-like family</fullName>
    </submittedName>
</protein>
<dbReference type="Pfam" id="PF00702">
    <property type="entry name" value="Hydrolase"/>
    <property type="match status" value="1"/>
</dbReference>
<evidence type="ECO:0000313" key="2">
    <source>
        <dbReference type="EMBL" id="CAA9590580.1"/>
    </source>
</evidence>
<dbReference type="GO" id="GO:0016787">
    <property type="term" value="F:hydrolase activity"/>
    <property type="evidence" value="ECO:0007669"/>
    <property type="project" value="UniProtKB-KW"/>
</dbReference>
<dbReference type="Gene3D" id="3.40.50.1000">
    <property type="entry name" value="HAD superfamily/HAD-like"/>
    <property type="match status" value="1"/>
</dbReference>
<dbReference type="CDD" id="cd07515">
    <property type="entry name" value="HAD-like"/>
    <property type="match status" value="1"/>
</dbReference>
<dbReference type="SUPFAM" id="SSF56784">
    <property type="entry name" value="HAD-like"/>
    <property type="match status" value="1"/>
</dbReference>
<gene>
    <name evidence="2" type="ORF">AVDCRST_MAG18-5076</name>
</gene>
<name>A0A6N3IPI9_9BACT</name>
<accession>A0A6N3IPI9</accession>
<dbReference type="AlphaFoldDB" id="A0A6N3IPI9"/>
<evidence type="ECO:0000256" key="1">
    <source>
        <dbReference type="ARBA" id="ARBA00022801"/>
    </source>
</evidence>
<keyword evidence="1 2" id="KW-0378">Hydrolase</keyword>
<dbReference type="InterPro" id="IPR051540">
    <property type="entry name" value="S-2-haloacid_dehalogenase"/>
</dbReference>
<sequence length="240" mass="26793">MLRTIGFDGDDTLWHNESLFALSQERFYELLRPYIDGALTAERLFAAEMRNLRLFGYGVKSFMLSMIETAIEVSEGRVTAAEIQTILDIGKGLLDHPVELLDGVRETITALDGRYELLLITKGDLFHQESRIAGSGLGEFFDGIEIVSEKDPATYERILRRRGIPPESFMMVGNSVKSDVLPVIALGARAVHIPYHITWQHEVVATDEAQRAGYWELATIAELVPKLNELVSEESVVGSP</sequence>
<dbReference type="EMBL" id="CADCWN010000409">
    <property type="protein sequence ID" value="CAA9590580.1"/>
    <property type="molecule type" value="Genomic_DNA"/>
</dbReference>
<dbReference type="SFLD" id="SFLDS00003">
    <property type="entry name" value="Haloacid_Dehalogenase"/>
    <property type="match status" value="1"/>
</dbReference>
<dbReference type="Gene3D" id="1.10.150.240">
    <property type="entry name" value="Putative phosphatase, domain 2"/>
    <property type="match status" value="1"/>
</dbReference>
<dbReference type="PANTHER" id="PTHR43316">
    <property type="entry name" value="HYDROLASE, HALOACID DELAHOGENASE-RELATED"/>
    <property type="match status" value="1"/>
</dbReference>
<dbReference type="InterPro" id="IPR023214">
    <property type="entry name" value="HAD_sf"/>
</dbReference>